<dbReference type="GO" id="GO:0046983">
    <property type="term" value="F:protein dimerization activity"/>
    <property type="evidence" value="ECO:0007669"/>
    <property type="project" value="InterPro"/>
</dbReference>
<evidence type="ECO:0000313" key="10">
    <source>
        <dbReference type="Proteomes" id="UP000237105"/>
    </source>
</evidence>
<feature type="region of interest" description="Disordered" evidence="7">
    <location>
        <begin position="290"/>
        <end position="321"/>
    </location>
</feature>
<dbReference type="GO" id="GO:0005634">
    <property type="term" value="C:nucleus"/>
    <property type="evidence" value="ECO:0007669"/>
    <property type="project" value="UniProtKB-SubCell"/>
</dbReference>
<keyword evidence="4 5" id="KW-0539">Nucleus</keyword>
<dbReference type="OrthoDB" id="1926382at2759"/>
<dbReference type="AlphaFoldDB" id="A0A2P5DJQ3"/>
<dbReference type="InterPro" id="IPR025610">
    <property type="entry name" value="MYC/MYB_N"/>
</dbReference>
<dbReference type="Proteomes" id="UP000237105">
    <property type="component" value="Unassembled WGS sequence"/>
</dbReference>
<evidence type="ECO:0000313" key="9">
    <source>
        <dbReference type="EMBL" id="PON73529.1"/>
    </source>
</evidence>
<feature type="region of interest" description="Disordered" evidence="7">
    <location>
        <begin position="262"/>
        <end position="281"/>
    </location>
</feature>
<feature type="region of interest" description="Disordered" evidence="7">
    <location>
        <begin position="222"/>
        <end position="249"/>
    </location>
</feature>
<feature type="compositionally biased region" description="Low complexity" evidence="7">
    <location>
        <begin position="299"/>
        <end position="309"/>
    </location>
</feature>
<evidence type="ECO:0000256" key="5">
    <source>
        <dbReference type="RuleBase" id="RU369104"/>
    </source>
</evidence>
<proteinExistence type="predicted"/>
<dbReference type="Gene3D" id="4.10.280.10">
    <property type="entry name" value="Helix-loop-helix DNA-binding domain"/>
    <property type="match status" value="1"/>
</dbReference>
<evidence type="ECO:0000256" key="1">
    <source>
        <dbReference type="ARBA" id="ARBA00004123"/>
    </source>
</evidence>
<reference evidence="10" key="1">
    <citation type="submission" date="2016-06" db="EMBL/GenBank/DDBJ databases">
        <title>Parallel loss of symbiosis genes in relatives of nitrogen-fixing non-legume Parasponia.</title>
        <authorList>
            <person name="Van Velzen R."/>
            <person name="Holmer R."/>
            <person name="Bu F."/>
            <person name="Rutten L."/>
            <person name="Van Zeijl A."/>
            <person name="Liu W."/>
            <person name="Santuari L."/>
            <person name="Cao Q."/>
            <person name="Sharma T."/>
            <person name="Shen D."/>
            <person name="Roswanjaya Y."/>
            <person name="Wardhani T."/>
            <person name="Kalhor M.S."/>
            <person name="Jansen J."/>
            <person name="Van den Hoogen J."/>
            <person name="Gungor B."/>
            <person name="Hartog M."/>
            <person name="Hontelez J."/>
            <person name="Verver J."/>
            <person name="Yang W.-C."/>
            <person name="Schijlen E."/>
            <person name="Repin R."/>
            <person name="Schilthuizen M."/>
            <person name="Schranz E."/>
            <person name="Heidstra R."/>
            <person name="Miyata K."/>
            <person name="Fedorova E."/>
            <person name="Kohlen W."/>
            <person name="Bisseling T."/>
            <person name="Smit S."/>
            <person name="Geurts R."/>
        </authorList>
    </citation>
    <scope>NUCLEOTIDE SEQUENCE [LARGE SCALE GENOMIC DNA]</scope>
    <source>
        <strain evidence="10">cv. WU1-14</strain>
    </source>
</reference>
<dbReference type="GO" id="GO:0000976">
    <property type="term" value="F:transcription cis-regulatory region binding"/>
    <property type="evidence" value="ECO:0007669"/>
    <property type="project" value="TreeGrafter"/>
</dbReference>
<feature type="domain" description="BHLH" evidence="8">
    <location>
        <begin position="345"/>
        <end position="394"/>
    </location>
</feature>
<dbReference type="InterPro" id="IPR045084">
    <property type="entry name" value="AIB/MYC-like"/>
</dbReference>
<evidence type="ECO:0000256" key="2">
    <source>
        <dbReference type="ARBA" id="ARBA00023015"/>
    </source>
</evidence>
<dbReference type="SMART" id="SM00353">
    <property type="entry name" value="HLH"/>
    <property type="match status" value="1"/>
</dbReference>
<dbReference type="EMBL" id="JXTB01000033">
    <property type="protein sequence ID" value="PON73529.1"/>
    <property type="molecule type" value="Genomic_DNA"/>
</dbReference>
<evidence type="ECO:0000256" key="6">
    <source>
        <dbReference type="SAM" id="Coils"/>
    </source>
</evidence>
<feature type="coiled-coil region" evidence="6">
    <location>
        <begin position="384"/>
        <end position="411"/>
    </location>
</feature>
<evidence type="ECO:0000259" key="8">
    <source>
        <dbReference type="PROSITE" id="PS50888"/>
    </source>
</evidence>
<dbReference type="PANTHER" id="PTHR11514:SF115">
    <property type="entry name" value="TRANSCRIPTION FACTOR"/>
    <property type="match status" value="1"/>
</dbReference>
<evidence type="ECO:0000256" key="4">
    <source>
        <dbReference type="ARBA" id="ARBA00023242"/>
    </source>
</evidence>
<dbReference type="Pfam" id="PF00010">
    <property type="entry name" value="HLH"/>
    <property type="match status" value="1"/>
</dbReference>
<dbReference type="PANTHER" id="PTHR11514">
    <property type="entry name" value="MYC"/>
    <property type="match status" value="1"/>
</dbReference>
<dbReference type="InterPro" id="IPR011598">
    <property type="entry name" value="bHLH_dom"/>
</dbReference>
<evidence type="ECO:0000256" key="3">
    <source>
        <dbReference type="ARBA" id="ARBA00023163"/>
    </source>
</evidence>
<keyword evidence="6" id="KW-0175">Coiled coil</keyword>
<dbReference type="PROSITE" id="PS50888">
    <property type="entry name" value="BHLH"/>
    <property type="match status" value="1"/>
</dbReference>
<dbReference type="SUPFAM" id="SSF47459">
    <property type="entry name" value="HLH, helix-loop-helix DNA-binding domain"/>
    <property type="match status" value="1"/>
</dbReference>
<dbReference type="Pfam" id="PF14215">
    <property type="entry name" value="bHLH-MYC_N"/>
    <property type="match status" value="1"/>
</dbReference>
<dbReference type="STRING" id="3476.A0A2P5DJQ3"/>
<protein>
    <recommendedName>
        <fullName evidence="5">Transcription factor</fullName>
        <shortName evidence="5">bHLH transcription factor</shortName>
    </recommendedName>
    <alternativeName>
        <fullName evidence="5">Basic helix-loop-helix protein</fullName>
    </alternativeName>
</protein>
<sequence>MEELMSPSCSSSILVPLSQDITPTIQERLLFIFQNRPEWWVYAIFWQAHNKDLNNNNNSSRVVLSWCDGHFRGHKNAAAVSKTGGLDFEIISKKSTARVFSEEEEMDVDRLVNGGGGSGADVNDIWWFYTVSLTRSFGAGILGHAFSSGEYVWLRGGQDLEFNQCDRVKEARMHGVQTLVCVATPNGVLELGSSDLIKEDWSLIQMAKSLFARLSTNNYSNNTVPRLQGNNHDHPHHPHHQNRNQSPISVRDIPFLDIGIPTHYSGARNDRSTALTLPKRTDHEANLIELSGTAGTGTGSSSDSGPSDSDTGRTATGDGKFIVKKRGRKAAATTTTTTMMESPAPPVVNHVEAERQRREKLNHRFYALRSVVPNVSRMDKASLLADAVVYIKELKAKVEELEGKLVIEAQSNKYLHMRPRNGNTMASTITRNTTNKIDYYSSQFSSSVEQKRQISSYGSMVAAAGAMEVDVKMLGSAAMIRVQCPDVNYPSARLMNAVRDLEFQIIHVSISSVKELLFQDVLVRIDPDRFPTEEAMRSAIVGIMQS</sequence>
<comment type="caution">
    <text evidence="9">The sequence shown here is derived from an EMBL/GenBank/DDBJ whole genome shotgun (WGS) entry which is preliminary data.</text>
</comment>
<keyword evidence="2 5" id="KW-0805">Transcription regulation</keyword>
<gene>
    <name evidence="9" type="primary">PanBHLH67</name>
    <name evidence="9" type="ORF">PanWU01x14_057110</name>
</gene>
<dbReference type="InterPro" id="IPR036638">
    <property type="entry name" value="HLH_DNA-bd_sf"/>
</dbReference>
<dbReference type="Pfam" id="PF22754">
    <property type="entry name" value="bHLH-TF_ACT-like_plant"/>
    <property type="match status" value="1"/>
</dbReference>
<keyword evidence="3 5" id="KW-0804">Transcription</keyword>
<name>A0A2P5DJQ3_PARAD</name>
<evidence type="ECO:0000256" key="7">
    <source>
        <dbReference type="SAM" id="MobiDB-lite"/>
    </source>
</evidence>
<keyword evidence="10" id="KW-1185">Reference proteome</keyword>
<dbReference type="InterPro" id="IPR054502">
    <property type="entry name" value="bHLH-TF_ACT-like_plant"/>
</dbReference>
<organism evidence="9 10">
    <name type="scientific">Parasponia andersonii</name>
    <name type="common">Sponia andersonii</name>
    <dbReference type="NCBI Taxonomy" id="3476"/>
    <lineage>
        <taxon>Eukaryota</taxon>
        <taxon>Viridiplantae</taxon>
        <taxon>Streptophyta</taxon>
        <taxon>Embryophyta</taxon>
        <taxon>Tracheophyta</taxon>
        <taxon>Spermatophyta</taxon>
        <taxon>Magnoliopsida</taxon>
        <taxon>eudicotyledons</taxon>
        <taxon>Gunneridae</taxon>
        <taxon>Pentapetalae</taxon>
        <taxon>rosids</taxon>
        <taxon>fabids</taxon>
        <taxon>Rosales</taxon>
        <taxon>Cannabaceae</taxon>
        <taxon>Parasponia</taxon>
    </lineage>
</organism>
<accession>A0A2P5DJQ3</accession>
<dbReference type="GO" id="GO:0003700">
    <property type="term" value="F:DNA-binding transcription factor activity"/>
    <property type="evidence" value="ECO:0007669"/>
    <property type="project" value="InterPro"/>
</dbReference>
<comment type="subcellular location">
    <subcellularLocation>
        <location evidence="1 5">Nucleus</location>
    </subcellularLocation>
</comment>